<evidence type="ECO:0000256" key="1">
    <source>
        <dbReference type="SAM" id="MobiDB-lite"/>
    </source>
</evidence>
<dbReference type="AlphaFoldDB" id="A0A918MFA7"/>
<feature type="compositionally biased region" description="Pro residues" evidence="1">
    <location>
        <begin position="40"/>
        <end position="58"/>
    </location>
</feature>
<keyword evidence="3" id="KW-1185">Reference proteome</keyword>
<protein>
    <submittedName>
        <fullName evidence="2">Uncharacterized protein</fullName>
    </submittedName>
</protein>
<evidence type="ECO:0000313" key="2">
    <source>
        <dbReference type="EMBL" id="GGV19613.1"/>
    </source>
</evidence>
<comment type="caution">
    <text evidence="2">The sequence shown here is derived from an EMBL/GenBank/DDBJ whole genome shotgun (WGS) entry which is preliminary data.</text>
</comment>
<proteinExistence type="predicted"/>
<reference evidence="2" key="1">
    <citation type="journal article" date="2014" name="Int. J. Syst. Evol. Microbiol.">
        <title>Complete genome sequence of Corynebacterium casei LMG S-19264T (=DSM 44701T), isolated from a smear-ripened cheese.</title>
        <authorList>
            <consortium name="US DOE Joint Genome Institute (JGI-PGF)"/>
            <person name="Walter F."/>
            <person name="Albersmeier A."/>
            <person name="Kalinowski J."/>
            <person name="Ruckert C."/>
        </authorList>
    </citation>
    <scope>NUCLEOTIDE SEQUENCE</scope>
    <source>
        <strain evidence="2">JCM 4369</strain>
    </source>
</reference>
<name>A0A918MFA7_9ACTN</name>
<organism evidence="2 3">
    <name type="scientific">Streptomyces filipinensis</name>
    <dbReference type="NCBI Taxonomy" id="66887"/>
    <lineage>
        <taxon>Bacteria</taxon>
        <taxon>Bacillati</taxon>
        <taxon>Actinomycetota</taxon>
        <taxon>Actinomycetes</taxon>
        <taxon>Kitasatosporales</taxon>
        <taxon>Streptomycetaceae</taxon>
        <taxon>Streptomyces</taxon>
    </lineage>
</organism>
<accession>A0A918MFA7</accession>
<evidence type="ECO:0000313" key="3">
    <source>
        <dbReference type="Proteomes" id="UP000618795"/>
    </source>
</evidence>
<feature type="region of interest" description="Disordered" evidence="1">
    <location>
        <begin position="34"/>
        <end position="58"/>
    </location>
</feature>
<sequence>MAAITLQPEHRDADLMAWGVWDFVALLTTPTCIPAHGVTPAPPPPPREPPPTPPAPAR</sequence>
<dbReference type="Proteomes" id="UP000618795">
    <property type="component" value="Unassembled WGS sequence"/>
</dbReference>
<dbReference type="RefSeq" id="WP_191877445.1">
    <property type="nucleotide sequence ID" value="NZ_BMTD01000021.1"/>
</dbReference>
<dbReference type="EMBL" id="BMTD01000021">
    <property type="protein sequence ID" value="GGV19613.1"/>
    <property type="molecule type" value="Genomic_DNA"/>
</dbReference>
<gene>
    <name evidence="2" type="ORF">GCM10010260_69370</name>
</gene>
<reference evidence="2" key="2">
    <citation type="submission" date="2020-09" db="EMBL/GenBank/DDBJ databases">
        <authorList>
            <person name="Sun Q."/>
            <person name="Ohkuma M."/>
        </authorList>
    </citation>
    <scope>NUCLEOTIDE SEQUENCE</scope>
    <source>
        <strain evidence="2">JCM 4369</strain>
    </source>
</reference>